<evidence type="ECO:0000256" key="2">
    <source>
        <dbReference type="ARBA" id="ARBA00004993"/>
    </source>
</evidence>
<comment type="function">
    <text evidence="1">Involved in the biosynthesis of the siderophore enterobactin (enterochelin), which is a macrocyclic trimeric lactone of N-(2,3-dihydroxybenzoyl)-serine. The serine trilactone serves as a scaffolding for the three catechol functionalities that provide hexadentate coordination for the tightly ligated iron(2+) atoms. Plays an essential role in the assembly of the enterobactin by catalyzing the transfer of the 4'-phosphopantetheine (Ppant) moiety from coenzyme A to the apo-domains of both EntB (ArCP domain) and EntF (PCP domain) to yield their holo-forms which make them competent for the activation of 2,3-dihydroxybenzoate (DHB) and L-serine, respectively.</text>
</comment>
<evidence type="ECO:0000256" key="9">
    <source>
        <dbReference type="ARBA" id="ARBA00031996"/>
    </source>
</evidence>
<feature type="binding site" evidence="12">
    <location>
        <position position="120"/>
    </location>
    <ligand>
        <name>CoA</name>
        <dbReference type="ChEBI" id="CHEBI:57287"/>
    </ligand>
</feature>
<evidence type="ECO:0000256" key="7">
    <source>
        <dbReference type="ARBA" id="ARBA00023191"/>
    </source>
</evidence>
<evidence type="ECO:0000259" key="15">
    <source>
        <dbReference type="Pfam" id="PF17837"/>
    </source>
</evidence>
<evidence type="ECO:0000256" key="4">
    <source>
        <dbReference type="ARBA" id="ARBA00011503"/>
    </source>
</evidence>
<keyword evidence="17" id="KW-1185">Reference proteome</keyword>
<evidence type="ECO:0000256" key="13">
    <source>
        <dbReference type="PIRSR" id="PIRSR603542-2"/>
    </source>
</evidence>
<proteinExistence type="inferred from homology"/>
<dbReference type="RefSeq" id="WP_306734596.1">
    <property type="nucleotide sequence ID" value="NZ_JANHAX010000001.1"/>
</dbReference>
<comment type="subunit">
    <text evidence="4">EntB, EntD, EntE, and EntF form a multienzyme complex called enterobactin synthase.</text>
</comment>
<dbReference type="EMBL" id="JANHAX010000001">
    <property type="protein sequence ID" value="MDQ2089349.1"/>
    <property type="molecule type" value="Genomic_DNA"/>
</dbReference>
<feature type="binding site" evidence="12">
    <location>
        <position position="54"/>
    </location>
    <ligand>
        <name>CoA</name>
        <dbReference type="ChEBI" id="CHEBI:57287"/>
    </ligand>
</feature>
<comment type="cofactor">
    <cofactor evidence="13">
        <name>Mg(2+)</name>
        <dbReference type="ChEBI" id="CHEBI:18420"/>
    </cofactor>
</comment>
<dbReference type="InterPro" id="IPR003542">
    <property type="entry name" value="Enbac_synth_compD-like"/>
</dbReference>
<name>A0AAE3WAX6_9RHOB</name>
<accession>A0AAE3WAX6</accession>
<reference evidence="16" key="2">
    <citation type="submission" date="2023-02" db="EMBL/GenBank/DDBJ databases">
        <title>'Rhodoalgimonas zhirmunskyi' gen. nov., isolated from a red alga.</title>
        <authorList>
            <person name="Nedashkovskaya O.I."/>
            <person name="Otstavnykh N.Y."/>
            <person name="Bystritskaya E.P."/>
            <person name="Balabanova L.A."/>
            <person name="Isaeva M.P."/>
        </authorList>
    </citation>
    <scope>NUCLEOTIDE SEQUENCE</scope>
    <source>
        <strain evidence="16">KCTC 52189</strain>
    </source>
</reference>
<dbReference type="InterPro" id="IPR037143">
    <property type="entry name" value="4-PPantetheinyl_Trfase_dom_sf"/>
</dbReference>
<keyword evidence="13" id="KW-0479">Metal-binding</keyword>
<dbReference type="Pfam" id="PF01648">
    <property type="entry name" value="ACPS"/>
    <property type="match status" value="1"/>
</dbReference>
<feature type="domain" description="4'-phosphopantetheinyl transferase" evidence="14">
    <location>
        <begin position="117"/>
        <end position="202"/>
    </location>
</feature>
<comment type="catalytic activity">
    <reaction evidence="11">
        <text>apo-[peptidyl-carrier protein] + CoA = holo-[peptidyl-carrier protein] + adenosine 3',5'-bisphosphate + H(+)</text>
        <dbReference type="Rhea" id="RHEA:46228"/>
        <dbReference type="Rhea" id="RHEA-COMP:11479"/>
        <dbReference type="Rhea" id="RHEA-COMP:11480"/>
        <dbReference type="ChEBI" id="CHEBI:15378"/>
        <dbReference type="ChEBI" id="CHEBI:29999"/>
        <dbReference type="ChEBI" id="CHEBI:57287"/>
        <dbReference type="ChEBI" id="CHEBI:58343"/>
        <dbReference type="ChEBI" id="CHEBI:64479"/>
    </reaction>
</comment>
<feature type="binding site" evidence="13">
    <location>
        <position position="120"/>
    </location>
    <ligand>
        <name>Mg(2+)</name>
        <dbReference type="ChEBI" id="CHEBI:18420"/>
    </ligand>
</feature>
<evidence type="ECO:0000256" key="8">
    <source>
        <dbReference type="ARBA" id="ARBA00029894"/>
    </source>
</evidence>
<comment type="pathway">
    <text evidence="2">Siderophore biosynthesis; enterobactin biosynthesis.</text>
</comment>
<dbReference type="PROSITE" id="PS51257">
    <property type="entry name" value="PROKAR_LIPOPROTEIN"/>
    <property type="match status" value="1"/>
</dbReference>
<dbReference type="AlphaFoldDB" id="A0AAE3WAX6"/>
<evidence type="ECO:0000256" key="5">
    <source>
        <dbReference type="ARBA" id="ARBA00019087"/>
    </source>
</evidence>
<evidence type="ECO:0000313" key="17">
    <source>
        <dbReference type="Proteomes" id="UP001226762"/>
    </source>
</evidence>
<evidence type="ECO:0000313" key="16">
    <source>
        <dbReference type="EMBL" id="MDQ2089349.1"/>
    </source>
</evidence>
<comment type="catalytic activity">
    <reaction evidence="10">
        <text>apo-[aryl-carrier protein] + CoA = holo-[aryl-carrier protein] + adenosine 3',5'-bisphosphate + H(+)</text>
        <dbReference type="Rhea" id="RHEA:48404"/>
        <dbReference type="Rhea" id="RHEA-COMP:15903"/>
        <dbReference type="Rhea" id="RHEA-COMP:17557"/>
        <dbReference type="ChEBI" id="CHEBI:15378"/>
        <dbReference type="ChEBI" id="CHEBI:29999"/>
        <dbReference type="ChEBI" id="CHEBI:57287"/>
        <dbReference type="ChEBI" id="CHEBI:58343"/>
        <dbReference type="ChEBI" id="CHEBI:64479"/>
    </reaction>
</comment>
<feature type="binding site" evidence="12">
    <location>
        <position position="178"/>
    </location>
    <ligand>
        <name>CoA</name>
        <dbReference type="ChEBI" id="CHEBI:57287"/>
    </ligand>
</feature>
<dbReference type="Proteomes" id="UP001226762">
    <property type="component" value="Unassembled WGS sequence"/>
</dbReference>
<evidence type="ECO:0000259" key="14">
    <source>
        <dbReference type="Pfam" id="PF01648"/>
    </source>
</evidence>
<evidence type="ECO:0000256" key="12">
    <source>
        <dbReference type="PIRSR" id="PIRSR603542-1"/>
    </source>
</evidence>
<dbReference type="GO" id="GO:0008897">
    <property type="term" value="F:holo-[acyl-carrier-protein] synthase activity"/>
    <property type="evidence" value="ECO:0007669"/>
    <property type="project" value="InterPro"/>
</dbReference>
<keyword evidence="6 16" id="KW-0808">Transferase</keyword>
<gene>
    <name evidence="16" type="ORF">NO357_05485</name>
</gene>
<dbReference type="PRINTS" id="PR01399">
    <property type="entry name" value="ENTSNTHTASED"/>
</dbReference>
<dbReference type="GO" id="GO:0009366">
    <property type="term" value="C:enterobactin synthetase complex"/>
    <property type="evidence" value="ECO:0007669"/>
    <property type="project" value="InterPro"/>
</dbReference>
<feature type="binding site" evidence="12">
    <location>
        <begin position="98"/>
        <end position="99"/>
    </location>
    <ligand>
        <name>CoA</name>
        <dbReference type="ChEBI" id="CHEBI:57287"/>
    </ligand>
</feature>
<feature type="binding site" evidence="13">
    <location>
        <position position="122"/>
    </location>
    <ligand>
        <name>Mg(2+)</name>
        <dbReference type="ChEBI" id="CHEBI:18420"/>
    </ligand>
</feature>
<dbReference type="GO" id="GO:0000287">
    <property type="term" value="F:magnesium ion binding"/>
    <property type="evidence" value="ECO:0007669"/>
    <property type="project" value="InterPro"/>
</dbReference>
<dbReference type="SUPFAM" id="SSF56214">
    <property type="entry name" value="4'-phosphopantetheinyl transferase"/>
    <property type="match status" value="1"/>
</dbReference>
<dbReference type="PANTHER" id="PTHR38096:SF1">
    <property type="entry name" value="ENTEROBACTIN SYNTHASE COMPONENT D"/>
    <property type="match status" value="1"/>
</dbReference>
<dbReference type="PANTHER" id="PTHR38096">
    <property type="entry name" value="ENTEROBACTIN SYNTHASE COMPONENT D"/>
    <property type="match status" value="1"/>
</dbReference>
<comment type="similarity">
    <text evidence="3">Belongs to the P-Pant transferase superfamily. EntD family.</text>
</comment>
<dbReference type="GO" id="GO:0009239">
    <property type="term" value="P:enterobactin biosynthetic process"/>
    <property type="evidence" value="ECO:0007669"/>
    <property type="project" value="UniProtKB-KW"/>
</dbReference>
<dbReference type="InterPro" id="IPR041354">
    <property type="entry name" value="4PPT_N"/>
</dbReference>
<comment type="caution">
    <text evidence="16">The sequence shown here is derived from an EMBL/GenBank/DDBJ whole genome shotgun (WGS) entry which is preliminary data.</text>
</comment>
<reference evidence="16" key="1">
    <citation type="submission" date="2022-07" db="EMBL/GenBank/DDBJ databases">
        <authorList>
            <person name="Otstavnykh N."/>
            <person name="Isaeva M."/>
            <person name="Bystritskaya E."/>
        </authorList>
    </citation>
    <scope>NUCLEOTIDE SEQUENCE</scope>
    <source>
        <strain evidence="16">KCTC 52189</strain>
    </source>
</reference>
<feature type="binding site" evidence="12">
    <location>
        <position position="164"/>
    </location>
    <ligand>
        <name>CoA</name>
        <dbReference type="ChEBI" id="CHEBI:57287"/>
    </ligand>
</feature>
<evidence type="ECO:0000256" key="10">
    <source>
        <dbReference type="ARBA" id="ARBA00049176"/>
    </source>
</evidence>
<keyword evidence="7" id="KW-0259">Enterobactin biosynthesis</keyword>
<evidence type="ECO:0000256" key="11">
    <source>
        <dbReference type="ARBA" id="ARBA00049191"/>
    </source>
</evidence>
<feature type="binding site" evidence="12">
    <location>
        <position position="168"/>
    </location>
    <ligand>
        <name>CoA</name>
        <dbReference type="ChEBI" id="CHEBI:57287"/>
    </ligand>
</feature>
<evidence type="ECO:0000256" key="6">
    <source>
        <dbReference type="ARBA" id="ARBA00022679"/>
    </source>
</evidence>
<evidence type="ECO:0000256" key="3">
    <source>
        <dbReference type="ARBA" id="ARBA00008342"/>
    </source>
</evidence>
<organism evidence="16 17">
    <name type="scientific">Marimonas arenosa</name>
    <dbReference type="NCBI Taxonomy" id="1795305"/>
    <lineage>
        <taxon>Bacteria</taxon>
        <taxon>Pseudomonadati</taxon>
        <taxon>Pseudomonadota</taxon>
        <taxon>Alphaproteobacteria</taxon>
        <taxon>Rhodobacterales</taxon>
        <taxon>Paracoccaceae</taxon>
        <taxon>Marimonas</taxon>
    </lineage>
</organism>
<evidence type="ECO:0000256" key="1">
    <source>
        <dbReference type="ARBA" id="ARBA00003937"/>
    </source>
</evidence>
<feature type="binding site" evidence="12">
    <location>
        <position position="62"/>
    </location>
    <ligand>
        <name>CoA</name>
        <dbReference type="ChEBI" id="CHEBI:57287"/>
    </ligand>
</feature>
<keyword evidence="13" id="KW-0460">Magnesium</keyword>
<feature type="domain" description="4'-phosphopantetheinyl transferase N-terminal" evidence="15">
    <location>
        <begin position="45"/>
        <end position="108"/>
    </location>
</feature>
<dbReference type="GO" id="GO:0005886">
    <property type="term" value="C:plasma membrane"/>
    <property type="evidence" value="ECO:0007669"/>
    <property type="project" value="TreeGrafter"/>
</dbReference>
<dbReference type="InterPro" id="IPR008278">
    <property type="entry name" value="4-PPantetheinyl_Trfase_dom"/>
</dbReference>
<protein>
    <recommendedName>
        <fullName evidence="5">Enterobactin synthase component D</fullName>
    </recommendedName>
    <alternativeName>
        <fullName evidence="8">4'-phosphopantetheinyl transferase EntD</fullName>
    </alternativeName>
    <alternativeName>
        <fullName evidence="9">Enterochelin synthase D</fullName>
    </alternativeName>
</protein>
<dbReference type="Pfam" id="PF17837">
    <property type="entry name" value="4PPT_N"/>
    <property type="match status" value="1"/>
</dbReference>
<sequence length="229" mass="24848">MALDLSRLAMLEARLAGLLPAGLAVACTDPGDEVPRDEVFDTELAAMARAVPRRRREFLAGRKAARRAMAGLGLRPAPVMMAPDRVPVWPEGLIGSISHCDDACAAIVGRAKACRSVAVDLEPDLALPAELEPVVCLPQEQAWLASLPKDARGRAARLIFSVKECAYKLQYPVTKEILDFTDLRVEVDVDTARFVAQFRRDLPEFGDGQPLTGQFGVEGGTLFCVMCLM</sequence>